<feature type="transmembrane region" description="Helical" evidence="2">
    <location>
        <begin position="29"/>
        <end position="47"/>
    </location>
</feature>
<evidence type="ECO:0000256" key="2">
    <source>
        <dbReference type="SAM" id="Phobius"/>
    </source>
</evidence>
<sequence>MSHLTAVALPSGVVTIGLGWSQLGARVLVLAPLVASLSTLACAVLLSRRESPAAAGRRIRDIRAGSPEVDDRRAGPVDLCRRRA</sequence>
<keyword evidence="4" id="KW-1185">Reference proteome</keyword>
<reference evidence="3 4" key="1">
    <citation type="submission" date="2018-05" db="EMBL/GenBank/DDBJ databases">
        <title>Complete Genome Sequence of Methylobacterium sp. 17Sr1-43.</title>
        <authorList>
            <person name="Srinivasan S."/>
        </authorList>
    </citation>
    <scope>NUCLEOTIDE SEQUENCE [LARGE SCALE GENOMIC DNA]</scope>
    <source>
        <strain evidence="3 4">17Sr1-43</strain>
    </source>
</reference>
<name>A0A2U8VMD3_9HYPH</name>
<evidence type="ECO:0000256" key="1">
    <source>
        <dbReference type="SAM" id="MobiDB-lite"/>
    </source>
</evidence>
<dbReference type="AlphaFoldDB" id="A0A2U8VMD3"/>
<gene>
    <name evidence="3" type="ORF">DK427_02230</name>
</gene>
<protein>
    <submittedName>
        <fullName evidence="3">Uncharacterized protein</fullName>
    </submittedName>
</protein>
<dbReference type="RefSeq" id="WP_109949835.1">
    <property type="nucleotide sequence ID" value="NZ_CP029551.1"/>
</dbReference>
<organism evidence="3 4">
    <name type="scientific">Methylobacterium radiodurans</name>
    <dbReference type="NCBI Taxonomy" id="2202828"/>
    <lineage>
        <taxon>Bacteria</taxon>
        <taxon>Pseudomonadati</taxon>
        <taxon>Pseudomonadota</taxon>
        <taxon>Alphaproteobacteria</taxon>
        <taxon>Hyphomicrobiales</taxon>
        <taxon>Methylobacteriaceae</taxon>
        <taxon>Methylobacterium</taxon>
    </lineage>
</organism>
<feature type="region of interest" description="Disordered" evidence="1">
    <location>
        <begin position="65"/>
        <end position="84"/>
    </location>
</feature>
<evidence type="ECO:0000313" key="4">
    <source>
        <dbReference type="Proteomes" id="UP000246058"/>
    </source>
</evidence>
<proteinExistence type="predicted"/>
<evidence type="ECO:0000313" key="3">
    <source>
        <dbReference type="EMBL" id="AWN34700.1"/>
    </source>
</evidence>
<keyword evidence="2" id="KW-1133">Transmembrane helix</keyword>
<accession>A0A2U8VMD3</accession>
<keyword evidence="2" id="KW-0812">Transmembrane</keyword>
<dbReference type="KEGG" id="meti:DK427_02230"/>
<dbReference type="EMBL" id="CP029551">
    <property type="protein sequence ID" value="AWN34700.1"/>
    <property type="molecule type" value="Genomic_DNA"/>
</dbReference>
<keyword evidence="2" id="KW-0472">Membrane</keyword>
<dbReference type="Proteomes" id="UP000246058">
    <property type="component" value="Chromosome"/>
</dbReference>